<name>A0A318JZU8_9NOCA</name>
<dbReference type="PROSITE" id="PS50883">
    <property type="entry name" value="EAL"/>
    <property type="match status" value="1"/>
</dbReference>
<protein>
    <submittedName>
        <fullName evidence="5">Diguanylate cyclase/phosphodiesterase</fullName>
    </submittedName>
</protein>
<dbReference type="Gene3D" id="3.20.20.450">
    <property type="entry name" value="EAL domain"/>
    <property type="match status" value="1"/>
</dbReference>
<dbReference type="SMART" id="SM00267">
    <property type="entry name" value="GGDEF"/>
    <property type="match status" value="1"/>
</dbReference>
<dbReference type="CDD" id="cd01948">
    <property type="entry name" value="EAL"/>
    <property type="match status" value="1"/>
</dbReference>
<keyword evidence="2" id="KW-0472">Membrane</keyword>
<dbReference type="SUPFAM" id="SSF55073">
    <property type="entry name" value="Nucleotide cyclase"/>
    <property type="match status" value="1"/>
</dbReference>
<dbReference type="SMART" id="SM00052">
    <property type="entry name" value="EAL"/>
    <property type="match status" value="1"/>
</dbReference>
<proteinExistence type="predicted"/>
<dbReference type="CDD" id="cd01949">
    <property type="entry name" value="GGDEF"/>
    <property type="match status" value="1"/>
</dbReference>
<dbReference type="AlphaFoldDB" id="A0A318JZU8"/>
<dbReference type="InterPro" id="IPR000160">
    <property type="entry name" value="GGDEF_dom"/>
</dbReference>
<dbReference type="PANTHER" id="PTHR33121:SF79">
    <property type="entry name" value="CYCLIC DI-GMP PHOSPHODIESTERASE PDED-RELATED"/>
    <property type="match status" value="1"/>
</dbReference>
<dbReference type="InterPro" id="IPR029787">
    <property type="entry name" value="Nucleotide_cyclase"/>
</dbReference>
<feature type="transmembrane region" description="Helical" evidence="2">
    <location>
        <begin position="172"/>
        <end position="191"/>
    </location>
</feature>
<dbReference type="EMBL" id="QJKF01000006">
    <property type="protein sequence ID" value="PXX63038.1"/>
    <property type="molecule type" value="Genomic_DNA"/>
</dbReference>
<dbReference type="InterPro" id="IPR001633">
    <property type="entry name" value="EAL_dom"/>
</dbReference>
<dbReference type="GO" id="GO:0071111">
    <property type="term" value="F:cyclic-guanylate-specific phosphodiesterase activity"/>
    <property type="evidence" value="ECO:0007669"/>
    <property type="project" value="InterPro"/>
</dbReference>
<feature type="region of interest" description="Disordered" evidence="1">
    <location>
        <begin position="605"/>
        <end position="635"/>
    </location>
</feature>
<feature type="transmembrane region" description="Helical" evidence="2">
    <location>
        <begin position="101"/>
        <end position="132"/>
    </location>
</feature>
<reference evidence="5 6" key="1">
    <citation type="submission" date="2018-05" db="EMBL/GenBank/DDBJ databases">
        <title>Genomic Encyclopedia of Type Strains, Phase IV (KMG-IV): sequencing the most valuable type-strain genomes for metagenomic binning, comparative biology and taxonomic classification.</title>
        <authorList>
            <person name="Goeker M."/>
        </authorList>
    </citation>
    <scope>NUCLEOTIDE SEQUENCE [LARGE SCALE GENOMIC DNA]</scope>
    <source>
        <strain evidence="5 6">DSM 44704</strain>
    </source>
</reference>
<dbReference type="Proteomes" id="UP000247569">
    <property type="component" value="Unassembled WGS sequence"/>
</dbReference>
<dbReference type="PROSITE" id="PS50887">
    <property type="entry name" value="GGDEF"/>
    <property type="match status" value="1"/>
</dbReference>
<feature type="transmembrane region" description="Helical" evidence="2">
    <location>
        <begin position="33"/>
        <end position="58"/>
    </location>
</feature>
<evidence type="ECO:0000259" key="3">
    <source>
        <dbReference type="PROSITE" id="PS50883"/>
    </source>
</evidence>
<dbReference type="InterPro" id="IPR043128">
    <property type="entry name" value="Rev_trsase/Diguanyl_cyclase"/>
</dbReference>
<feature type="transmembrane region" description="Helical" evidence="2">
    <location>
        <begin position="139"/>
        <end position="160"/>
    </location>
</feature>
<evidence type="ECO:0000256" key="2">
    <source>
        <dbReference type="SAM" id="Phobius"/>
    </source>
</evidence>
<evidence type="ECO:0000313" key="6">
    <source>
        <dbReference type="Proteomes" id="UP000247569"/>
    </source>
</evidence>
<feature type="transmembrane region" description="Helical" evidence="2">
    <location>
        <begin position="70"/>
        <end position="89"/>
    </location>
</feature>
<dbReference type="NCBIfam" id="TIGR00254">
    <property type="entry name" value="GGDEF"/>
    <property type="match status" value="1"/>
</dbReference>
<sequence>MWQPLGLLVSRLLSVRGIGARGDTRTRVRAASALATAMVMARTTGAFYVMGGVLGLLITAIAPGDEGNRPLVGTAAAIALTLGLTLLAWGPRLPHSVHHGYVAMATVLVTVAVYAFPNTVGAISLAAFYVFVACDAALFFAWSQAAAHIAFAMALCLWVLPVRPVDPGLPWWSGLIPAGVTLGVGVVVGILTRMASEADIDVLTGLLNRRGFDRALNSAIEQATRTGQGLALVLVDLDRFQKINDHLGHRAGDAVLQRVADTWSKLLAPDQRLARYGGDAFAMLLPNTTEQAAILLTEQLRAAVTTGCSAGVTSWQPGESGSLLVSRADVGLYRAKQAGRNRTVLESSRQLPLAVELREAIDRGLLDVHYQPIVSLTEGGGKAVGVEALLRWSSSAQPDVTTEGLIRVAEEYDLISDLDELVLRRACADAARLQDTFAQLDLTLNVNVSGLELAEAGYADRVASILATTGWPAEQLVLEVTESELAAESHTAIANLHTLRERGVRIAIDDFGTGYSSLSRLATLPSDILKVDQSFVAAIRSDSPAPPLLGVIAALSSALDLQVIAEGVETEYQAAVLTELGFALAQGYHYSDSHPVADLISDLNENHGRVGPGTSGRELGDGDSMPAANGWLPLG</sequence>
<dbReference type="PANTHER" id="PTHR33121">
    <property type="entry name" value="CYCLIC DI-GMP PHOSPHODIESTERASE PDEF"/>
    <property type="match status" value="1"/>
</dbReference>
<keyword evidence="2" id="KW-0812">Transmembrane</keyword>
<gene>
    <name evidence="5" type="ORF">DFR70_10692</name>
</gene>
<accession>A0A318JZU8</accession>
<dbReference type="InterPro" id="IPR050706">
    <property type="entry name" value="Cyclic-di-GMP_PDE-like"/>
</dbReference>
<feature type="domain" description="GGDEF" evidence="4">
    <location>
        <begin position="228"/>
        <end position="348"/>
    </location>
</feature>
<keyword evidence="2" id="KW-1133">Transmembrane helix</keyword>
<comment type="caution">
    <text evidence="5">The sequence shown here is derived from an EMBL/GenBank/DDBJ whole genome shotgun (WGS) entry which is preliminary data.</text>
</comment>
<organism evidence="5 6">
    <name type="scientific">Nocardia tenerifensis</name>
    <dbReference type="NCBI Taxonomy" id="228006"/>
    <lineage>
        <taxon>Bacteria</taxon>
        <taxon>Bacillati</taxon>
        <taxon>Actinomycetota</taxon>
        <taxon>Actinomycetes</taxon>
        <taxon>Mycobacteriales</taxon>
        <taxon>Nocardiaceae</taxon>
        <taxon>Nocardia</taxon>
    </lineage>
</organism>
<dbReference type="Pfam" id="PF00990">
    <property type="entry name" value="GGDEF"/>
    <property type="match status" value="1"/>
</dbReference>
<feature type="domain" description="EAL" evidence="3">
    <location>
        <begin position="350"/>
        <end position="607"/>
    </location>
</feature>
<evidence type="ECO:0000256" key="1">
    <source>
        <dbReference type="SAM" id="MobiDB-lite"/>
    </source>
</evidence>
<keyword evidence="6" id="KW-1185">Reference proteome</keyword>
<evidence type="ECO:0000313" key="5">
    <source>
        <dbReference type="EMBL" id="PXX63038.1"/>
    </source>
</evidence>
<dbReference type="SUPFAM" id="SSF141868">
    <property type="entry name" value="EAL domain-like"/>
    <property type="match status" value="1"/>
</dbReference>
<dbReference type="Gene3D" id="3.30.70.270">
    <property type="match status" value="1"/>
</dbReference>
<evidence type="ECO:0000259" key="4">
    <source>
        <dbReference type="PROSITE" id="PS50887"/>
    </source>
</evidence>
<dbReference type="Pfam" id="PF00563">
    <property type="entry name" value="EAL"/>
    <property type="match status" value="1"/>
</dbReference>
<dbReference type="InterPro" id="IPR035919">
    <property type="entry name" value="EAL_sf"/>
</dbReference>